<keyword evidence="1" id="KW-0812">Transmembrane</keyword>
<dbReference type="EMBL" id="JBFXLU010000010">
    <property type="protein sequence ID" value="KAL2855472.1"/>
    <property type="molecule type" value="Genomic_DNA"/>
</dbReference>
<protein>
    <submittedName>
        <fullName evidence="2">Uncharacterized protein</fullName>
    </submittedName>
</protein>
<evidence type="ECO:0000256" key="1">
    <source>
        <dbReference type="SAM" id="Phobius"/>
    </source>
</evidence>
<comment type="caution">
    <text evidence="2">The sequence shown here is derived from an EMBL/GenBank/DDBJ whole genome shotgun (WGS) entry which is preliminary data.</text>
</comment>
<sequence>MPLQEGTSCLYPYVLILHILTMYYLTLGERISSPFSLHLMSWCCFLVRRLGMFAAIRM</sequence>
<gene>
    <name evidence="2" type="ORF">BJY01DRAFT_204201</name>
</gene>
<keyword evidence="3" id="KW-1185">Reference proteome</keyword>
<accession>A0ABR4KT59</accession>
<proteinExistence type="predicted"/>
<keyword evidence="1" id="KW-1133">Transmembrane helix</keyword>
<evidence type="ECO:0000313" key="3">
    <source>
        <dbReference type="Proteomes" id="UP001610446"/>
    </source>
</evidence>
<dbReference type="Proteomes" id="UP001610446">
    <property type="component" value="Unassembled WGS sequence"/>
</dbReference>
<evidence type="ECO:0000313" key="2">
    <source>
        <dbReference type="EMBL" id="KAL2855472.1"/>
    </source>
</evidence>
<keyword evidence="1" id="KW-0472">Membrane</keyword>
<feature type="transmembrane region" description="Helical" evidence="1">
    <location>
        <begin position="9"/>
        <end position="27"/>
    </location>
</feature>
<reference evidence="2 3" key="1">
    <citation type="submission" date="2024-07" db="EMBL/GenBank/DDBJ databases">
        <title>Section-level genome sequencing and comparative genomics of Aspergillus sections Usti and Cavernicolus.</title>
        <authorList>
            <consortium name="Lawrence Berkeley National Laboratory"/>
            <person name="Nybo J.L."/>
            <person name="Vesth T.C."/>
            <person name="Theobald S."/>
            <person name="Frisvad J.C."/>
            <person name="Larsen T.O."/>
            <person name="Kjaerboelling I."/>
            <person name="Rothschild-Mancinelli K."/>
            <person name="Lyhne E.K."/>
            <person name="Kogle M.E."/>
            <person name="Barry K."/>
            <person name="Clum A."/>
            <person name="Na H."/>
            <person name="Ledsgaard L."/>
            <person name="Lin J."/>
            <person name="Lipzen A."/>
            <person name="Kuo A."/>
            <person name="Riley R."/>
            <person name="Mondo S."/>
            <person name="Labutti K."/>
            <person name="Haridas S."/>
            <person name="Pangalinan J."/>
            <person name="Salamov A.A."/>
            <person name="Simmons B.A."/>
            <person name="Magnuson J.K."/>
            <person name="Chen J."/>
            <person name="Drula E."/>
            <person name="Henrissat B."/>
            <person name="Wiebenga A."/>
            <person name="Lubbers R.J."/>
            <person name="Gomes A.C."/>
            <person name="Makela M.R."/>
            <person name="Stajich J."/>
            <person name="Grigoriev I.V."/>
            <person name="Mortensen U.H."/>
            <person name="De Vries R.P."/>
            <person name="Baker S.E."/>
            <person name="Andersen M.R."/>
        </authorList>
    </citation>
    <scope>NUCLEOTIDE SEQUENCE [LARGE SCALE GENOMIC DNA]</scope>
    <source>
        <strain evidence="2 3">CBS 123904</strain>
    </source>
</reference>
<organism evidence="2 3">
    <name type="scientific">Aspergillus pseudoustus</name>
    <dbReference type="NCBI Taxonomy" id="1810923"/>
    <lineage>
        <taxon>Eukaryota</taxon>
        <taxon>Fungi</taxon>
        <taxon>Dikarya</taxon>
        <taxon>Ascomycota</taxon>
        <taxon>Pezizomycotina</taxon>
        <taxon>Eurotiomycetes</taxon>
        <taxon>Eurotiomycetidae</taxon>
        <taxon>Eurotiales</taxon>
        <taxon>Aspergillaceae</taxon>
        <taxon>Aspergillus</taxon>
        <taxon>Aspergillus subgen. Nidulantes</taxon>
    </lineage>
</organism>
<name>A0ABR4KT59_9EURO</name>